<dbReference type="OrthoDB" id="6146264at2759"/>
<name>A0A6J8BDW1_MYTCO</name>
<evidence type="ECO:0000256" key="3">
    <source>
        <dbReference type="ARBA" id="ARBA00022525"/>
    </source>
</evidence>
<dbReference type="Pfam" id="PF06083">
    <property type="entry name" value="IL17"/>
    <property type="match status" value="1"/>
</dbReference>
<dbReference type="SUPFAM" id="SSF57501">
    <property type="entry name" value="Cystine-knot cytokines"/>
    <property type="match status" value="1"/>
</dbReference>
<evidence type="ECO:0000313" key="8">
    <source>
        <dbReference type="Proteomes" id="UP000507470"/>
    </source>
</evidence>
<evidence type="ECO:0000256" key="4">
    <source>
        <dbReference type="ARBA" id="ARBA00022729"/>
    </source>
</evidence>
<dbReference type="InterPro" id="IPR036691">
    <property type="entry name" value="Endo/exonu/phosph_ase_sf"/>
</dbReference>
<evidence type="ECO:0000256" key="1">
    <source>
        <dbReference type="ARBA" id="ARBA00004613"/>
    </source>
</evidence>
<accession>A0A6J8BDW1</accession>
<dbReference type="Proteomes" id="UP000507470">
    <property type="component" value="Unassembled WGS sequence"/>
</dbReference>
<evidence type="ECO:0000256" key="5">
    <source>
        <dbReference type="SAM" id="Coils"/>
    </source>
</evidence>
<comment type="similarity">
    <text evidence="2">Belongs to the IL-17 family.</text>
</comment>
<evidence type="ECO:0008006" key="9">
    <source>
        <dbReference type="Google" id="ProtNLM"/>
    </source>
</evidence>
<keyword evidence="5" id="KW-0175">Coiled coil</keyword>
<feature type="coiled-coil region" evidence="5">
    <location>
        <begin position="209"/>
        <end position="236"/>
    </location>
</feature>
<dbReference type="GO" id="GO:0005125">
    <property type="term" value="F:cytokine activity"/>
    <property type="evidence" value="ECO:0007669"/>
    <property type="project" value="InterPro"/>
</dbReference>
<dbReference type="AlphaFoldDB" id="A0A6J8BDW1"/>
<evidence type="ECO:0000313" key="7">
    <source>
        <dbReference type="EMBL" id="CAC5382012.1"/>
    </source>
</evidence>
<dbReference type="GO" id="GO:0005576">
    <property type="term" value="C:extracellular region"/>
    <property type="evidence" value="ECO:0007669"/>
    <property type="project" value="UniProtKB-SubCell"/>
</dbReference>
<keyword evidence="8" id="KW-1185">Reference proteome</keyword>
<keyword evidence="4" id="KW-0732">Signal</keyword>
<dbReference type="InterPro" id="IPR029034">
    <property type="entry name" value="Cystine-knot_cytokine"/>
</dbReference>
<comment type="subcellular location">
    <subcellularLocation>
        <location evidence="1">Secreted</location>
    </subcellularLocation>
</comment>
<dbReference type="Gene3D" id="2.10.90.10">
    <property type="entry name" value="Cystine-knot cytokines"/>
    <property type="match status" value="1"/>
</dbReference>
<sequence length="1093" mass="126429">MILYVKYAQKGKKRNNVSNTSDNSATNDPDEKKPKKKKAKQKNKTQSTFPKEGDKTGDITNVNKQLISTHLDNGDLNSLLQENMMNNMNQSSFSHDTNFYCPNPNNMVPSHSQSQQMCSTPNTGMIPMPMQHVSPQIHSTMQQRPQSVDELFIRIDQFENKLNKLDQIDTLVTSLNSKVVKLENTTKALDNRFGQIESTKQLKNNHVNDEKLSKTIDQVKKENDRLQNELTDVHMSSMRNNLIFYNIPENETDLCSDVVLEFCGKNLKIENPADKITIRDSFRLGKKTEKNRPILVKFANFEMRDLIKKSSRNLKDSPFGISEQLPLEIQKRRKEKLPLLKELRSRNIKAYFVKDKIFVGGKENVKIGTRSEGGLAIFCKTKLTDGISIDRELDCGIVIIKLKHEFFNTANDIYICFSYIPHEKSNFYNKCDVDFYDIIESVCLEYKEKGLFLVCGDLNSRIGEIDDVLSNDNLNLPELSFPKIRNYIKWDIKRSNEYIDIIQQDQNNLLSKVNNITNTNDLNHAVKEFTKILFDSAHKVFGRSLLMRQDEIKVRPNNEWFDNNCAIAREDFHVARNFFLHHPSDVNRKAYVISRNNYNKMKRKAQFKYKRRKGIELCDLASTEPRKFWSSIKRKVNNKCKIDNETMMKHFESILGDSSQDLCEEVRNLIDNTVFDDINVTQLDSEITEDEMIEVQLTMLKSFPANTVKNTNWGINTYDAWGRWRNEYVGTNGTSSSEQYTLVPPLNSELSAEELDFWLTKFVVEFQGKTSKSCQGGIYHKKTEKKCLQQYENTLNSRCVVKLFQFYLSVIPSDGAFYRRPIAGKTASGHPKFSRQKIGIHTTQGYMKDMCKQADVGGRKQVTQERLHYVKVCLSKKTSFCHISFMVTTATILFRDNFDEQLIKERTGHKSDAVRTYKRTSEDQIFVFISLLQRYQTDSFSNCREPCILPDLMKAIEDVSTETTWIQPHIVPNNTFTATNNITYEPIGEVKNCRHYIKRNNVVYSANNVGFEPVSIGSTCPWYFVRNIDPNRIPRVITEAECACKCCGKPDQQCNHNRCSISHKPKLCQKIYTYRKVLRRTGCVNGEYTKSVY</sequence>
<feature type="compositionally biased region" description="Basic residues" evidence="6">
    <location>
        <begin position="34"/>
        <end position="43"/>
    </location>
</feature>
<proteinExistence type="inferred from homology"/>
<gene>
    <name evidence="7" type="ORF">MCOR_17879</name>
</gene>
<keyword evidence="3" id="KW-0964">Secreted</keyword>
<feature type="region of interest" description="Disordered" evidence="6">
    <location>
        <begin position="8"/>
        <end position="59"/>
    </location>
</feature>
<organism evidence="7 8">
    <name type="scientific">Mytilus coruscus</name>
    <name type="common">Sea mussel</name>
    <dbReference type="NCBI Taxonomy" id="42192"/>
    <lineage>
        <taxon>Eukaryota</taxon>
        <taxon>Metazoa</taxon>
        <taxon>Spiralia</taxon>
        <taxon>Lophotrochozoa</taxon>
        <taxon>Mollusca</taxon>
        <taxon>Bivalvia</taxon>
        <taxon>Autobranchia</taxon>
        <taxon>Pteriomorphia</taxon>
        <taxon>Mytilida</taxon>
        <taxon>Mytiloidea</taxon>
        <taxon>Mytilidae</taxon>
        <taxon>Mytilinae</taxon>
        <taxon>Mytilus</taxon>
    </lineage>
</organism>
<protein>
    <recommendedName>
        <fullName evidence="9">Endonuclease/exonuclease/phosphatase domain-containing protein</fullName>
    </recommendedName>
</protein>
<dbReference type="Gene3D" id="3.30.70.1820">
    <property type="entry name" value="L1 transposable element, RRM domain"/>
    <property type="match status" value="1"/>
</dbReference>
<dbReference type="InterPro" id="IPR010345">
    <property type="entry name" value="IL-17_fam"/>
</dbReference>
<dbReference type="Gene3D" id="3.60.10.10">
    <property type="entry name" value="Endonuclease/exonuclease/phosphatase"/>
    <property type="match status" value="1"/>
</dbReference>
<dbReference type="SUPFAM" id="SSF56219">
    <property type="entry name" value="DNase I-like"/>
    <property type="match status" value="1"/>
</dbReference>
<evidence type="ECO:0000256" key="6">
    <source>
        <dbReference type="SAM" id="MobiDB-lite"/>
    </source>
</evidence>
<reference evidence="7 8" key="1">
    <citation type="submission" date="2020-06" db="EMBL/GenBank/DDBJ databases">
        <authorList>
            <person name="Li R."/>
            <person name="Bekaert M."/>
        </authorList>
    </citation>
    <scope>NUCLEOTIDE SEQUENCE [LARGE SCALE GENOMIC DNA]</scope>
    <source>
        <strain evidence="8">wild</strain>
    </source>
</reference>
<feature type="compositionally biased region" description="Polar residues" evidence="6">
    <location>
        <begin position="16"/>
        <end position="27"/>
    </location>
</feature>
<dbReference type="EMBL" id="CACVKT020003176">
    <property type="protein sequence ID" value="CAC5382012.1"/>
    <property type="molecule type" value="Genomic_DNA"/>
</dbReference>
<evidence type="ECO:0000256" key="2">
    <source>
        <dbReference type="ARBA" id="ARBA00007236"/>
    </source>
</evidence>